<reference evidence="2 3" key="1">
    <citation type="journal article" date="2020" name="Microorganisms">
        <title>Osmotic Adaptation and Compatible Solute Biosynthesis of Phototrophic Bacteria as Revealed from Genome Analyses.</title>
        <authorList>
            <person name="Imhoff J.F."/>
            <person name="Rahn T."/>
            <person name="Kunzel S."/>
            <person name="Keller A."/>
            <person name="Neulinger S.C."/>
        </authorList>
    </citation>
    <scope>NUCLEOTIDE SEQUENCE [LARGE SCALE GENOMIC DNA]</scope>
    <source>
        <strain evidence="2 3">DSM 15382</strain>
    </source>
</reference>
<dbReference type="Proteomes" id="UP000697995">
    <property type="component" value="Unassembled WGS sequence"/>
</dbReference>
<protein>
    <recommendedName>
        <fullName evidence="4">LTXXQ motif family protein</fullName>
    </recommendedName>
</protein>
<evidence type="ECO:0000313" key="3">
    <source>
        <dbReference type="Proteomes" id="UP000697995"/>
    </source>
</evidence>
<keyword evidence="3" id="KW-1185">Reference proteome</keyword>
<name>A0ABS1CZY0_9PROT</name>
<gene>
    <name evidence="2" type="ORF">CKO45_17880</name>
</gene>
<feature type="region of interest" description="Disordered" evidence="1">
    <location>
        <begin position="79"/>
        <end position="116"/>
    </location>
</feature>
<accession>A0ABS1CZY0</accession>
<sequence>MPLADADGRRRAARAWAGPLEPARMAGCGRAAGPMQGSGGPRTPRPARPGRLDAAWRAFRRRRARACAPTGVDRLRHAGTKARASRPSTGGRGVPAGGATRRCARDNPWRADHRGLPRVTPASAAAALDAAQGRAGSLPSLFHARSRDRASALPLRVGGMMQPPRRPVGQAVVLATSLALIAEIMERQDDPACDAAADLAPAGPRAVARQVRPAARRAAPLQPFRRLDGQLEMLRQDLAITPPQQAAWEGFAAAARANAAALQAAARRSGRTPPPAPEALERRARLAAVQLEAARRLAAAMVPLYDALSEAQRRTADALLAEDAPAPRLRWL</sequence>
<evidence type="ECO:0000256" key="1">
    <source>
        <dbReference type="SAM" id="MobiDB-lite"/>
    </source>
</evidence>
<dbReference type="Pfam" id="PF07813">
    <property type="entry name" value="LTXXQ"/>
    <property type="match status" value="1"/>
</dbReference>
<evidence type="ECO:0000313" key="2">
    <source>
        <dbReference type="EMBL" id="MBK1660104.1"/>
    </source>
</evidence>
<evidence type="ECO:0008006" key="4">
    <source>
        <dbReference type="Google" id="ProtNLM"/>
    </source>
</evidence>
<organism evidence="2 3">
    <name type="scientific">Paracraurococcus ruber</name>
    <dbReference type="NCBI Taxonomy" id="77675"/>
    <lineage>
        <taxon>Bacteria</taxon>
        <taxon>Pseudomonadati</taxon>
        <taxon>Pseudomonadota</taxon>
        <taxon>Alphaproteobacteria</taxon>
        <taxon>Acetobacterales</taxon>
        <taxon>Roseomonadaceae</taxon>
        <taxon>Paracraurococcus</taxon>
    </lineage>
</organism>
<proteinExistence type="predicted"/>
<dbReference type="EMBL" id="NRSG01000146">
    <property type="protein sequence ID" value="MBK1660104.1"/>
    <property type="molecule type" value="Genomic_DNA"/>
</dbReference>
<dbReference type="InterPro" id="IPR012899">
    <property type="entry name" value="LTXXQ"/>
</dbReference>
<comment type="caution">
    <text evidence="2">The sequence shown here is derived from an EMBL/GenBank/DDBJ whole genome shotgun (WGS) entry which is preliminary data.</text>
</comment>
<feature type="region of interest" description="Disordered" evidence="1">
    <location>
        <begin position="25"/>
        <end position="50"/>
    </location>
</feature>
<feature type="compositionally biased region" description="Basic and acidic residues" evidence="1">
    <location>
        <begin position="103"/>
        <end position="115"/>
    </location>
</feature>